<dbReference type="CDD" id="cd07987">
    <property type="entry name" value="LPLAT_MGAT-like"/>
    <property type="match status" value="1"/>
</dbReference>
<dbReference type="SMART" id="SM00563">
    <property type="entry name" value="PlsC"/>
    <property type="match status" value="1"/>
</dbReference>
<evidence type="ECO:0000259" key="1">
    <source>
        <dbReference type="SMART" id="SM00563"/>
    </source>
</evidence>
<dbReference type="OrthoDB" id="5496738at2"/>
<keyword evidence="3" id="KW-1185">Reference proteome</keyword>
<accession>A0A4U1IL71</accession>
<organism evidence="2 3">
    <name type="scientific">Polyangium fumosum</name>
    <dbReference type="NCBI Taxonomy" id="889272"/>
    <lineage>
        <taxon>Bacteria</taxon>
        <taxon>Pseudomonadati</taxon>
        <taxon>Myxococcota</taxon>
        <taxon>Polyangia</taxon>
        <taxon>Polyangiales</taxon>
        <taxon>Polyangiaceae</taxon>
        <taxon>Polyangium</taxon>
    </lineage>
</organism>
<dbReference type="GO" id="GO:0016020">
    <property type="term" value="C:membrane"/>
    <property type="evidence" value="ECO:0007669"/>
    <property type="project" value="TreeGrafter"/>
</dbReference>
<dbReference type="PANTHER" id="PTHR22753:SF14">
    <property type="entry name" value="MONOACYLGLYCEROL_DIACYLGLYCEROL O-ACYLTRANSFERASE"/>
    <property type="match status" value="1"/>
</dbReference>
<evidence type="ECO:0000313" key="2">
    <source>
        <dbReference type="EMBL" id="TKC94734.1"/>
    </source>
</evidence>
<dbReference type="SUPFAM" id="SSF69593">
    <property type="entry name" value="Glycerol-3-phosphate (1)-acyltransferase"/>
    <property type="match status" value="1"/>
</dbReference>
<keyword evidence="2" id="KW-0012">Acyltransferase</keyword>
<dbReference type="Proteomes" id="UP000309215">
    <property type="component" value="Unassembled WGS sequence"/>
</dbReference>
<dbReference type="InterPro" id="IPR002123">
    <property type="entry name" value="Plipid/glycerol_acylTrfase"/>
</dbReference>
<comment type="caution">
    <text evidence="2">The sequence shown here is derived from an EMBL/GenBank/DDBJ whole genome shotgun (WGS) entry which is preliminary data.</text>
</comment>
<dbReference type="AlphaFoldDB" id="A0A4U1IL71"/>
<dbReference type="PANTHER" id="PTHR22753">
    <property type="entry name" value="TRANSMEMBRANE PROTEIN 68"/>
    <property type="match status" value="1"/>
</dbReference>
<dbReference type="Pfam" id="PF01553">
    <property type="entry name" value="Acyltransferase"/>
    <property type="match status" value="1"/>
</dbReference>
<dbReference type="RefSeq" id="WP_136935856.1">
    <property type="nucleotide sequence ID" value="NZ_SSMQ01000103.1"/>
</dbReference>
<evidence type="ECO:0000313" key="3">
    <source>
        <dbReference type="Proteomes" id="UP000309215"/>
    </source>
</evidence>
<name>A0A4U1IL71_9BACT</name>
<dbReference type="EMBL" id="SSMQ01000103">
    <property type="protein sequence ID" value="TKC94734.1"/>
    <property type="molecule type" value="Genomic_DNA"/>
</dbReference>
<feature type="domain" description="Phospholipid/glycerol acyltransferase" evidence="1">
    <location>
        <begin position="44"/>
        <end position="160"/>
    </location>
</feature>
<proteinExistence type="predicted"/>
<dbReference type="GO" id="GO:0016746">
    <property type="term" value="F:acyltransferase activity"/>
    <property type="evidence" value="ECO:0007669"/>
    <property type="project" value="UniProtKB-KW"/>
</dbReference>
<sequence length="245" mass="26960">MVPLAPTGWLLAQTESGRRFAQSLTEQLHATLHGDAHVPRKGGALLVGNHAFMGIDAFALAALLLLQTGRLPRFLAERNLFRIPGLRELLRSMGAIPGTPDDAIDLLEAGELVVVYPGGVDDSFKLSSDAYTLRWQGRAGFARVAMRARVPIVPFAATGVDELYRLDRREHFLGRWIGGSSRYDIPLPSGLRPRRVPLDCHLLPPIDTAGDPRNEGDVERIRRATEEAIRSVLDPYRAELTSSAR</sequence>
<keyword evidence="2" id="KW-0808">Transferase</keyword>
<gene>
    <name evidence="2" type="ORF">E8A74_47705</name>
</gene>
<protein>
    <submittedName>
        <fullName evidence="2">Acyltransferase family protein</fullName>
    </submittedName>
</protein>
<reference evidence="2 3" key="1">
    <citation type="submission" date="2019-04" db="EMBL/GenBank/DDBJ databases">
        <authorList>
            <person name="Li Y."/>
            <person name="Wang J."/>
        </authorList>
    </citation>
    <scope>NUCLEOTIDE SEQUENCE [LARGE SCALE GENOMIC DNA]</scope>
    <source>
        <strain evidence="2 3">DSM 14668</strain>
    </source>
</reference>